<evidence type="ECO:0000313" key="2">
    <source>
        <dbReference type="EMBL" id="GGF19234.1"/>
    </source>
</evidence>
<accession>A0A8J3E2A0</accession>
<reference evidence="2" key="2">
    <citation type="submission" date="2020-09" db="EMBL/GenBank/DDBJ databases">
        <authorList>
            <person name="Sun Q."/>
            <person name="Zhou Y."/>
        </authorList>
    </citation>
    <scope>NUCLEOTIDE SEQUENCE</scope>
    <source>
        <strain evidence="2">CGMCC 1.15725</strain>
    </source>
</reference>
<comment type="caution">
    <text evidence="2">The sequence shown here is derived from an EMBL/GenBank/DDBJ whole genome shotgun (WGS) entry which is preliminary data.</text>
</comment>
<dbReference type="EMBL" id="BMJQ01000006">
    <property type="protein sequence ID" value="GGF19234.1"/>
    <property type="molecule type" value="Genomic_DNA"/>
</dbReference>
<proteinExistence type="predicted"/>
<protein>
    <submittedName>
        <fullName evidence="2">Uncharacterized protein</fullName>
    </submittedName>
</protein>
<keyword evidence="3" id="KW-1185">Reference proteome</keyword>
<dbReference type="RefSeq" id="WP_189046399.1">
    <property type="nucleotide sequence ID" value="NZ_BMJQ01000006.1"/>
</dbReference>
<feature type="region of interest" description="Disordered" evidence="1">
    <location>
        <begin position="1"/>
        <end position="25"/>
    </location>
</feature>
<name>A0A8J3E2A0_9PROT</name>
<dbReference type="Proteomes" id="UP000646365">
    <property type="component" value="Unassembled WGS sequence"/>
</dbReference>
<reference evidence="2" key="1">
    <citation type="journal article" date="2014" name="Int. J. Syst. Evol. Microbiol.">
        <title>Complete genome sequence of Corynebacterium casei LMG S-19264T (=DSM 44701T), isolated from a smear-ripened cheese.</title>
        <authorList>
            <consortium name="US DOE Joint Genome Institute (JGI-PGF)"/>
            <person name="Walter F."/>
            <person name="Albersmeier A."/>
            <person name="Kalinowski J."/>
            <person name="Ruckert C."/>
        </authorList>
    </citation>
    <scope>NUCLEOTIDE SEQUENCE</scope>
    <source>
        <strain evidence="2">CGMCC 1.15725</strain>
    </source>
</reference>
<evidence type="ECO:0000313" key="3">
    <source>
        <dbReference type="Proteomes" id="UP000646365"/>
    </source>
</evidence>
<gene>
    <name evidence="2" type="ORF">GCM10011611_26400</name>
</gene>
<organism evidence="2 3">
    <name type="scientific">Aliidongia dinghuensis</name>
    <dbReference type="NCBI Taxonomy" id="1867774"/>
    <lineage>
        <taxon>Bacteria</taxon>
        <taxon>Pseudomonadati</taxon>
        <taxon>Pseudomonadota</taxon>
        <taxon>Alphaproteobacteria</taxon>
        <taxon>Rhodospirillales</taxon>
        <taxon>Dongiaceae</taxon>
        <taxon>Aliidongia</taxon>
    </lineage>
</organism>
<sequence>MTVAKGIAGAPSLVHTPGEGHLRAGGKRRSRLGRAALFNKHNEDFGTMPANLKKLRIREISLVDRPASPDADVILMKSRGGQSLAIGQAHAGDDFLLVGDENGPNGIIMKHADGTGELFGPDFLTPEILGEFTMYPEARILKFNEHHDASTGRFVSADGGGSSTPASRGSLFSNISGRSVATHGAAAAAGVAVGAVAAHPANRQALMRAIDAGLRHPATQDALRRAGEAARSPSGQKAAAAAFAAATAAAGAGKAGRALGLGFAAGLMHGAARFGKSQEHTSMSGYEQHYRNLLADVRKSFDGRDDGDMVGAQDARSEEQKAAEMQAVLEHAAQNLPSSGEKFEGWLARIFGQGADALYGDERQALAALVKHHRDALRNGRVDHLTVTKAERGLARKAEEIQKAERTTFAKAFTRAATRNPEMYATLRAAQNDTSAADAALDVLNKRAQQIQKSSGGKTSFAKAFGQACAEDPSSYSTYRNRGASAQQIAKADDGDDGDGAQEAADAINARAAEFEKSGLRKAAAFTKACQAMPSEYQKARMGRKL</sequence>
<dbReference type="AlphaFoldDB" id="A0A8J3E2A0"/>
<evidence type="ECO:0000256" key="1">
    <source>
        <dbReference type="SAM" id="MobiDB-lite"/>
    </source>
</evidence>